<evidence type="ECO:0000313" key="3">
    <source>
        <dbReference type="EMBL" id="RCX30353.1"/>
    </source>
</evidence>
<evidence type="ECO:0000259" key="2">
    <source>
        <dbReference type="Pfam" id="PF00501"/>
    </source>
</evidence>
<dbReference type="Gene3D" id="3.40.50.12780">
    <property type="entry name" value="N-terminal domain of ligase-like"/>
    <property type="match status" value="1"/>
</dbReference>
<dbReference type="OrthoDB" id="580775at2"/>
<dbReference type="RefSeq" id="WP_114279950.1">
    <property type="nucleotide sequence ID" value="NZ_QPJY01000005.1"/>
</dbReference>
<dbReference type="EMBL" id="QPJY01000005">
    <property type="protein sequence ID" value="RCX30353.1"/>
    <property type="molecule type" value="Genomic_DNA"/>
</dbReference>
<comment type="caution">
    <text evidence="3">The sequence shown here is derived from an EMBL/GenBank/DDBJ whole genome shotgun (WGS) entry which is preliminary data.</text>
</comment>
<proteinExistence type="predicted"/>
<dbReference type="SUPFAM" id="SSF56801">
    <property type="entry name" value="Acetyl-CoA synthetase-like"/>
    <property type="match status" value="1"/>
</dbReference>
<name>A0A369C9E9_9GAMM</name>
<organism evidence="3 4">
    <name type="scientific">Thioalbus denitrificans</name>
    <dbReference type="NCBI Taxonomy" id="547122"/>
    <lineage>
        <taxon>Bacteria</taxon>
        <taxon>Pseudomonadati</taxon>
        <taxon>Pseudomonadota</taxon>
        <taxon>Gammaproteobacteria</taxon>
        <taxon>Chromatiales</taxon>
        <taxon>Ectothiorhodospiraceae</taxon>
        <taxon>Thioalbus</taxon>
    </lineage>
</organism>
<dbReference type="Proteomes" id="UP000252707">
    <property type="component" value="Unassembled WGS sequence"/>
</dbReference>
<dbReference type="Pfam" id="PF00501">
    <property type="entry name" value="AMP-binding"/>
    <property type="match status" value="1"/>
</dbReference>
<dbReference type="AlphaFoldDB" id="A0A369C9E9"/>
<reference evidence="3 4" key="1">
    <citation type="submission" date="2018-07" db="EMBL/GenBank/DDBJ databases">
        <title>Genomic Encyclopedia of Type Strains, Phase IV (KMG-IV): sequencing the most valuable type-strain genomes for metagenomic binning, comparative biology and taxonomic classification.</title>
        <authorList>
            <person name="Goeker M."/>
        </authorList>
    </citation>
    <scope>NUCLEOTIDE SEQUENCE [LARGE SCALE GENOMIC DNA]</scope>
    <source>
        <strain evidence="3 4">DSM 26407</strain>
    </source>
</reference>
<evidence type="ECO:0000256" key="1">
    <source>
        <dbReference type="SAM" id="MobiDB-lite"/>
    </source>
</evidence>
<dbReference type="PANTHER" id="PTHR36932">
    <property type="entry name" value="CAPSULAR POLYSACCHARIDE BIOSYNTHESIS PROTEIN"/>
    <property type="match status" value="1"/>
</dbReference>
<dbReference type="InterPro" id="IPR000873">
    <property type="entry name" value="AMP-dep_synth/lig_dom"/>
</dbReference>
<accession>A0A369C9E9</accession>
<feature type="region of interest" description="Disordered" evidence="1">
    <location>
        <begin position="108"/>
        <end position="128"/>
    </location>
</feature>
<protein>
    <submittedName>
        <fullName evidence="3">Phenylacetate-CoA ligase</fullName>
    </submittedName>
</protein>
<dbReference type="PANTHER" id="PTHR36932:SF1">
    <property type="entry name" value="CAPSULAR POLYSACCHARIDE BIOSYNTHESIS PROTEIN"/>
    <property type="match status" value="1"/>
</dbReference>
<dbReference type="InterPro" id="IPR053158">
    <property type="entry name" value="CapK_Type1_Caps_Biosynth"/>
</dbReference>
<gene>
    <name evidence="3" type="ORF">DFQ59_105187</name>
</gene>
<feature type="domain" description="AMP-dependent synthetase/ligase" evidence="2">
    <location>
        <begin position="212"/>
        <end position="332"/>
    </location>
</feature>
<keyword evidence="4" id="KW-1185">Reference proteome</keyword>
<sequence length="482" mass="54086">MTTAPEPSTLARELEEQRRWRLRSQWEGLDLFDRLVRNEFISADEHADRADAAVRQIVGYAAEHIPFYRDHLREQGIDPEQIDGVDKLPLLPVLTKQDLQRRAADLRPARLPPGEQPGGIARTSGTTGQPAEILHTRFSRNMFAVLKQRELRWFRFDPNGTFAYIRPPTDLPRRGDGEPIGLNTTCYHDSWPSAGRYFNTGPFRGFSDLNPVEAQVEWLLKHRPEYVLGQSAQLEHLALGFMDHTPPPNLQAFEAISQQLTPDMRHRIESTFGTPVQQNYGLNEIGIVAVRCPEGGRYHVHTEHCLVEVVDEEGRPVAPGERGRLLVTGLSNAAMPLLRYDADDMAVAAEGPCPCGRTLPGFQDLVGRYRRTIALPPGTWGYWDALLYTLGHAPRELIGGLRKYQLHQFRDGSFELRLESSALPDALLDAIHGAWRRHGGAEAAPLEIRVLKDIPRPAGGKFQNFTSDYAPFPAPVEDADAT</sequence>
<dbReference type="InterPro" id="IPR042099">
    <property type="entry name" value="ANL_N_sf"/>
</dbReference>
<dbReference type="GO" id="GO:0016874">
    <property type="term" value="F:ligase activity"/>
    <property type="evidence" value="ECO:0007669"/>
    <property type="project" value="UniProtKB-KW"/>
</dbReference>
<evidence type="ECO:0000313" key="4">
    <source>
        <dbReference type="Proteomes" id="UP000252707"/>
    </source>
</evidence>
<keyword evidence="3" id="KW-0436">Ligase</keyword>